<dbReference type="EnsemblMetazoa" id="AMAM021191-RA">
    <property type="protein sequence ID" value="AMAM021191-PA"/>
    <property type="gene ID" value="AMAM021191"/>
</dbReference>
<evidence type="ECO:0000313" key="2">
    <source>
        <dbReference type="EnsemblMetazoa" id="AMAM021191-PA"/>
    </source>
</evidence>
<accession>A0A182T7H3</accession>
<keyword evidence="1" id="KW-0812">Transmembrane</keyword>
<keyword evidence="3" id="KW-1185">Reference proteome</keyword>
<reference evidence="2" key="2">
    <citation type="submission" date="2020-05" db="UniProtKB">
        <authorList>
            <consortium name="EnsemblMetazoa"/>
        </authorList>
    </citation>
    <scope>IDENTIFICATION</scope>
    <source>
        <strain evidence="2">maculatus3</strain>
    </source>
</reference>
<reference evidence="3" key="1">
    <citation type="submission" date="2013-09" db="EMBL/GenBank/DDBJ databases">
        <title>The Genome Sequence of Anopheles maculatus species B.</title>
        <authorList>
            <consortium name="The Broad Institute Genomics Platform"/>
            <person name="Neafsey D.E."/>
            <person name="Besansky N."/>
            <person name="Howell P."/>
            <person name="Walton C."/>
            <person name="Young S.K."/>
            <person name="Zeng Q."/>
            <person name="Gargeya S."/>
            <person name="Fitzgerald M."/>
            <person name="Haas B."/>
            <person name="Abouelleil A."/>
            <person name="Allen A.W."/>
            <person name="Alvarado L."/>
            <person name="Arachchi H.M."/>
            <person name="Berlin A.M."/>
            <person name="Chapman S.B."/>
            <person name="Gainer-Dewar J."/>
            <person name="Goldberg J."/>
            <person name="Griggs A."/>
            <person name="Gujja S."/>
            <person name="Hansen M."/>
            <person name="Howarth C."/>
            <person name="Imamovic A."/>
            <person name="Ireland A."/>
            <person name="Larimer J."/>
            <person name="McCowan C."/>
            <person name="Murphy C."/>
            <person name="Pearson M."/>
            <person name="Poon T.W."/>
            <person name="Priest M."/>
            <person name="Roberts A."/>
            <person name="Saif S."/>
            <person name="Shea T."/>
            <person name="Sisk P."/>
            <person name="Sykes S."/>
            <person name="Wortman J."/>
            <person name="Nusbaum C."/>
            <person name="Birren B."/>
        </authorList>
    </citation>
    <scope>NUCLEOTIDE SEQUENCE [LARGE SCALE GENOMIC DNA]</scope>
    <source>
        <strain evidence="3">maculatus3</strain>
    </source>
</reference>
<organism evidence="2 3">
    <name type="scientific">Anopheles maculatus</name>
    <dbReference type="NCBI Taxonomy" id="74869"/>
    <lineage>
        <taxon>Eukaryota</taxon>
        <taxon>Metazoa</taxon>
        <taxon>Ecdysozoa</taxon>
        <taxon>Arthropoda</taxon>
        <taxon>Hexapoda</taxon>
        <taxon>Insecta</taxon>
        <taxon>Pterygota</taxon>
        <taxon>Neoptera</taxon>
        <taxon>Endopterygota</taxon>
        <taxon>Diptera</taxon>
        <taxon>Nematocera</taxon>
        <taxon>Culicoidea</taxon>
        <taxon>Culicidae</taxon>
        <taxon>Anophelinae</taxon>
        <taxon>Anopheles</taxon>
        <taxon>Anopheles maculatus group</taxon>
    </lineage>
</organism>
<name>A0A182T7H3_9DIPT</name>
<keyword evidence="1" id="KW-0472">Membrane</keyword>
<dbReference type="AlphaFoldDB" id="A0A182T7H3"/>
<proteinExistence type="predicted"/>
<evidence type="ECO:0000256" key="1">
    <source>
        <dbReference type="SAM" id="Phobius"/>
    </source>
</evidence>
<protein>
    <submittedName>
        <fullName evidence="2">Uncharacterized protein</fullName>
    </submittedName>
</protein>
<dbReference type="VEuPathDB" id="VectorBase:AMAM021191"/>
<evidence type="ECO:0000313" key="3">
    <source>
        <dbReference type="Proteomes" id="UP000075901"/>
    </source>
</evidence>
<feature type="transmembrane region" description="Helical" evidence="1">
    <location>
        <begin position="50"/>
        <end position="69"/>
    </location>
</feature>
<sequence>MRGNRKPEIGTALLLQNPRAVRNLFKCMEMTWTRLVFGVMRALHDRYCRFGLEALELIVILGVVISVAFKPSLFGLGEAATSSRHRLEACRKGAGTSRNATCLRRRWWCDLPEPIDKSNEIEL</sequence>
<dbReference type="Proteomes" id="UP000075901">
    <property type="component" value="Unassembled WGS sequence"/>
</dbReference>
<keyword evidence="1" id="KW-1133">Transmembrane helix</keyword>